<proteinExistence type="predicted"/>
<accession>A0A081A7X3</accession>
<evidence type="ECO:0000313" key="2">
    <source>
        <dbReference type="EMBL" id="ETO74984.1"/>
    </source>
</evidence>
<sequence length="33" mass="3662">MPHQVRVLTASTAPLQTNGEAGWKSKRRVALEE</sequence>
<gene>
    <name evidence="2" type="ORF">F444_09365</name>
</gene>
<name>A0A081A7X3_PHYNI</name>
<dbReference type="EMBL" id="ANJA01001732">
    <property type="protein sequence ID" value="ETO74984.1"/>
    <property type="molecule type" value="Genomic_DNA"/>
</dbReference>
<comment type="caution">
    <text evidence="2">The sequence shown here is derived from an EMBL/GenBank/DDBJ whole genome shotgun (WGS) entry which is preliminary data.</text>
</comment>
<dbReference type="Proteomes" id="UP000028582">
    <property type="component" value="Unassembled WGS sequence"/>
</dbReference>
<organism evidence="2 3">
    <name type="scientific">Phytophthora nicotianae P1976</name>
    <dbReference type="NCBI Taxonomy" id="1317066"/>
    <lineage>
        <taxon>Eukaryota</taxon>
        <taxon>Sar</taxon>
        <taxon>Stramenopiles</taxon>
        <taxon>Oomycota</taxon>
        <taxon>Peronosporomycetes</taxon>
        <taxon>Peronosporales</taxon>
        <taxon>Peronosporaceae</taxon>
        <taxon>Phytophthora</taxon>
    </lineage>
</organism>
<evidence type="ECO:0000256" key="1">
    <source>
        <dbReference type="SAM" id="MobiDB-lite"/>
    </source>
</evidence>
<feature type="region of interest" description="Disordered" evidence="1">
    <location>
        <begin position="1"/>
        <end position="33"/>
    </location>
</feature>
<feature type="compositionally biased region" description="Polar residues" evidence="1">
    <location>
        <begin position="9"/>
        <end position="19"/>
    </location>
</feature>
<protein>
    <submittedName>
        <fullName evidence="2">Uncharacterized protein</fullName>
    </submittedName>
</protein>
<reference evidence="2 3" key="1">
    <citation type="submission" date="2013-11" db="EMBL/GenBank/DDBJ databases">
        <title>The Genome Sequence of Phytophthora parasitica P1976.</title>
        <authorList>
            <consortium name="The Broad Institute Genomics Platform"/>
            <person name="Russ C."/>
            <person name="Tyler B."/>
            <person name="Panabieres F."/>
            <person name="Shan W."/>
            <person name="Tripathy S."/>
            <person name="Grunwald N."/>
            <person name="Machado M."/>
            <person name="Johnson C.S."/>
            <person name="Walker B."/>
            <person name="Young S."/>
            <person name="Zeng Q."/>
            <person name="Gargeya S."/>
            <person name="Fitzgerald M."/>
            <person name="Haas B."/>
            <person name="Abouelleil A."/>
            <person name="Allen A.W."/>
            <person name="Alvarado L."/>
            <person name="Arachchi H.M."/>
            <person name="Berlin A.M."/>
            <person name="Chapman S.B."/>
            <person name="Gainer-Dewar J."/>
            <person name="Goldberg J."/>
            <person name="Griggs A."/>
            <person name="Gujja S."/>
            <person name="Hansen M."/>
            <person name="Howarth C."/>
            <person name="Imamovic A."/>
            <person name="Ireland A."/>
            <person name="Larimer J."/>
            <person name="McCowan C."/>
            <person name="Murphy C."/>
            <person name="Pearson M."/>
            <person name="Poon T.W."/>
            <person name="Priest M."/>
            <person name="Roberts A."/>
            <person name="Saif S."/>
            <person name="Shea T."/>
            <person name="Sisk P."/>
            <person name="Sykes S."/>
            <person name="Wortman J."/>
            <person name="Nusbaum C."/>
            <person name="Birren B."/>
        </authorList>
    </citation>
    <scope>NUCLEOTIDE SEQUENCE [LARGE SCALE GENOMIC DNA]</scope>
    <source>
        <strain evidence="2 3">P1976</strain>
    </source>
</reference>
<evidence type="ECO:0000313" key="3">
    <source>
        <dbReference type="Proteomes" id="UP000028582"/>
    </source>
</evidence>
<feature type="compositionally biased region" description="Basic residues" evidence="1">
    <location>
        <begin position="24"/>
        <end position="33"/>
    </location>
</feature>
<dbReference type="AlphaFoldDB" id="A0A081A7X3"/>